<evidence type="ECO:0000313" key="7">
    <source>
        <dbReference type="Proteomes" id="UP000007267"/>
    </source>
</evidence>
<dbReference type="PANTHER" id="PTHR16423">
    <property type="entry name" value="TREM-LIKE TRANSCRIPT PROTEIN"/>
    <property type="match status" value="1"/>
</dbReference>
<protein>
    <recommendedName>
        <fullName evidence="5">Immunoglobulin V-set domain-containing protein</fullName>
    </recommendedName>
</protein>
<dbReference type="Gene3D" id="2.60.40.10">
    <property type="entry name" value="Immunoglobulins"/>
    <property type="match status" value="1"/>
</dbReference>
<evidence type="ECO:0000256" key="2">
    <source>
        <dbReference type="ARBA" id="ARBA00023157"/>
    </source>
</evidence>
<organism evidence="6 7">
    <name type="scientific">Pelodiscus sinensis</name>
    <name type="common">Chinese softshell turtle</name>
    <name type="synonym">Trionyx sinensis</name>
    <dbReference type="NCBI Taxonomy" id="13735"/>
    <lineage>
        <taxon>Eukaryota</taxon>
        <taxon>Metazoa</taxon>
        <taxon>Chordata</taxon>
        <taxon>Craniata</taxon>
        <taxon>Vertebrata</taxon>
        <taxon>Euteleostomi</taxon>
        <taxon>Archelosauria</taxon>
        <taxon>Testudinata</taxon>
        <taxon>Testudines</taxon>
        <taxon>Cryptodira</taxon>
        <taxon>Trionychia</taxon>
        <taxon>Trionychidae</taxon>
        <taxon>Pelodiscus</taxon>
    </lineage>
</organism>
<keyword evidence="7" id="KW-1185">Reference proteome</keyword>
<keyword evidence="1 4" id="KW-0732">Signal</keyword>
<dbReference type="Pfam" id="PF07686">
    <property type="entry name" value="V-set"/>
    <property type="match status" value="1"/>
</dbReference>
<dbReference type="GeneTree" id="ENSGT00940000153835"/>
<evidence type="ECO:0000313" key="6">
    <source>
        <dbReference type="Ensembl" id="ENSPSIP00000014295.1"/>
    </source>
</evidence>
<reference evidence="7" key="2">
    <citation type="journal article" date="2013" name="Nat. Genet.">
        <title>The draft genomes of soft-shell turtle and green sea turtle yield insights into the development and evolution of the turtle-specific body plan.</title>
        <authorList>
            <person name="Wang Z."/>
            <person name="Pascual-Anaya J."/>
            <person name="Zadissa A."/>
            <person name="Li W."/>
            <person name="Niimura Y."/>
            <person name="Huang Z."/>
            <person name="Li C."/>
            <person name="White S."/>
            <person name="Xiong Z."/>
            <person name="Fang D."/>
            <person name="Wang B."/>
            <person name="Ming Y."/>
            <person name="Chen Y."/>
            <person name="Zheng Y."/>
            <person name="Kuraku S."/>
            <person name="Pignatelli M."/>
            <person name="Herrero J."/>
            <person name="Beal K."/>
            <person name="Nozawa M."/>
            <person name="Li Q."/>
            <person name="Wang J."/>
            <person name="Zhang H."/>
            <person name="Yu L."/>
            <person name="Shigenobu S."/>
            <person name="Wang J."/>
            <person name="Liu J."/>
            <person name="Flicek P."/>
            <person name="Searle S."/>
            <person name="Wang J."/>
            <person name="Kuratani S."/>
            <person name="Yin Y."/>
            <person name="Aken B."/>
            <person name="Zhang G."/>
            <person name="Irie N."/>
        </authorList>
    </citation>
    <scope>NUCLEOTIDE SEQUENCE [LARGE SCALE GENOMIC DNA]</scope>
    <source>
        <strain evidence="7">Daiwa-1</strain>
    </source>
</reference>
<evidence type="ECO:0000256" key="1">
    <source>
        <dbReference type="ARBA" id="ARBA00022729"/>
    </source>
</evidence>
<evidence type="ECO:0000256" key="3">
    <source>
        <dbReference type="ARBA" id="ARBA00023319"/>
    </source>
</evidence>
<dbReference type="eggNOG" id="ENOG502SRZV">
    <property type="taxonomic scope" value="Eukaryota"/>
</dbReference>
<dbReference type="InterPro" id="IPR013106">
    <property type="entry name" value="Ig_V-set"/>
</dbReference>
<dbReference type="Proteomes" id="UP000007267">
    <property type="component" value="Unassembled WGS sequence"/>
</dbReference>
<dbReference type="SUPFAM" id="SSF48726">
    <property type="entry name" value="Immunoglobulin"/>
    <property type="match status" value="1"/>
</dbReference>
<dbReference type="AlphaFoldDB" id="K7G1Y4"/>
<reference evidence="7" key="1">
    <citation type="submission" date="2011-10" db="EMBL/GenBank/DDBJ databases">
        <authorList>
            <consortium name="Soft-shell Turtle Genome Consortium"/>
        </authorList>
    </citation>
    <scope>NUCLEOTIDE SEQUENCE [LARGE SCALE GENOMIC DNA]</scope>
    <source>
        <strain evidence="7">Daiwa-1</strain>
    </source>
</reference>
<dbReference type="Ensembl" id="ENSPSIT00000014362.1">
    <property type="protein sequence ID" value="ENSPSIP00000014295.1"/>
    <property type="gene ID" value="ENSPSIG00000012825.1"/>
</dbReference>
<dbReference type="HOGENOM" id="CLU_051023_4_2_1"/>
<evidence type="ECO:0000259" key="5">
    <source>
        <dbReference type="Pfam" id="PF07686"/>
    </source>
</evidence>
<reference evidence="6" key="4">
    <citation type="submission" date="2025-09" db="UniProtKB">
        <authorList>
            <consortium name="Ensembl"/>
        </authorList>
    </citation>
    <scope>IDENTIFICATION</scope>
</reference>
<feature type="signal peptide" evidence="4">
    <location>
        <begin position="1"/>
        <end position="19"/>
    </location>
</feature>
<dbReference type="InterPro" id="IPR013783">
    <property type="entry name" value="Ig-like_fold"/>
</dbReference>
<dbReference type="PANTHER" id="PTHR16423:SF6">
    <property type="entry name" value="TRIGGERING RECEPTOR EXPRESSED ON MYELOID CELLS 2-RELATED"/>
    <property type="match status" value="1"/>
</dbReference>
<name>K7G1Y4_PELSI</name>
<keyword evidence="3" id="KW-0393">Immunoglobulin domain</keyword>
<feature type="chain" id="PRO_5003906049" description="Immunoglobulin V-set domain-containing protein" evidence="4">
    <location>
        <begin position="20"/>
        <end position="146"/>
    </location>
</feature>
<dbReference type="OMA" id="ARIHDDS"/>
<proteinExistence type="predicted"/>
<feature type="domain" description="Immunoglobulin V-set" evidence="5">
    <location>
        <begin position="23"/>
        <end position="115"/>
    </location>
</feature>
<sequence length="146" mass="16138">MGPFPALLFLLALTGPCMAGKDPDMVRRVQGDTFITGCQYDKTKYSQTEKFWCKALSDLECNILARSSPGRNYQNTPPKAKISLKDSGTGWISVSMTELRIEDSGIYWCGVSDNLKIIPLIKIKLAVSYEGELQISDQQAGTHINS</sequence>
<accession>K7G1Y4</accession>
<reference evidence="6" key="3">
    <citation type="submission" date="2025-08" db="UniProtKB">
        <authorList>
            <consortium name="Ensembl"/>
        </authorList>
    </citation>
    <scope>IDENTIFICATION</scope>
</reference>
<evidence type="ECO:0000256" key="4">
    <source>
        <dbReference type="SAM" id="SignalP"/>
    </source>
</evidence>
<dbReference type="EMBL" id="AGCU01059457">
    <property type="status" value="NOT_ANNOTATED_CDS"/>
    <property type="molecule type" value="Genomic_DNA"/>
</dbReference>
<dbReference type="InterPro" id="IPR052314">
    <property type="entry name" value="Immune_rcpt_domain"/>
</dbReference>
<dbReference type="GO" id="GO:0038023">
    <property type="term" value="F:signaling receptor activity"/>
    <property type="evidence" value="ECO:0007669"/>
    <property type="project" value="TreeGrafter"/>
</dbReference>
<dbReference type="GO" id="GO:0009986">
    <property type="term" value="C:cell surface"/>
    <property type="evidence" value="ECO:0007669"/>
    <property type="project" value="TreeGrafter"/>
</dbReference>
<keyword evidence="2" id="KW-1015">Disulfide bond</keyword>
<dbReference type="InterPro" id="IPR036179">
    <property type="entry name" value="Ig-like_dom_sf"/>
</dbReference>